<accession>A0AA37L6F0</accession>
<dbReference type="PANTHER" id="PTHR23502:SF38">
    <property type="entry name" value="POLYAMINE TRANSPORTER 4"/>
    <property type="match status" value="1"/>
</dbReference>
<evidence type="ECO:0000256" key="4">
    <source>
        <dbReference type="ARBA" id="ARBA00023136"/>
    </source>
</evidence>
<comment type="caution">
    <text evidence="8">The sequence shown here is derived from an EMBL/GenBank/DDBJ whole genome shotgun (WGS) entry which is preliminary data.</text>
</comment>
<feature type="compositionally biased region" description="Basic and acidic residues" evidence="5">
    <location>
        <begin position="44"/>
        <end position="60"/>
    </location>
</feature>
<evidence type="ECO:0000256" key="5">
    <source>
        <dbReference type="SAM" id="MobiDB-lite"/>
    </source>
</evidence>
<dbReference type="InterPro" id="IPR011701">
    <property type="entry name" value="MFS"/>
</dbReference>
<evidence type="ECO:0000313" key="8">
    <source>
        <dbReference type="EMBL" id="GKT40285.1"/>
    </source>
</evidence>
<dbReference type="Gene3D" id="1.20.1250.20">
    <property type="entry name" value="MFS general substrate transporter like domains"/>
    <property type="match status" value="1"/>
</dbReference>
<dbReference type="Proteomes" id="UP001055115">
    <property type="component" value="Unassembled WGS sequence"/>
</dbReference>
<dbReference type="InterPro" id="IPR020846">
    <property type="entry name" value="MFS_dom"/>
</dbReference>
<dbReference type="GO" id="GO:0000297">
    <property type="term" value="F:spermine transmembrane transporter activity"/>
    <property type="evidence" value="ECO:0007669"/>
    <property type="project" value="TreeGrafter"/>
</dbReference>
<proteinExistence type="predicted"/>
<name>A0AA37L6F0_9PEZI</name>
<evidence type="ECO:0000259" key="7">
    <source>
        <dbReference type="PROSITE" id="PS50850"/>
    </source>
</evidence>
<evidence type="ECO:0000256" key="1">
    <source>
        <dbReference type="ARBA" id="ARBA00004141"/>
    </source>
</evidence>
<dbReference type="RefSeq" id="XP_049122635.1">
    <property type="nucleotide sequence ID" value="XM_049266678.1"/>
</dbReference>
<evidence type="ECO:0000256" key="3">
    <source>
        <dbReference type="ARBA" id="ARBA00022989"/>
    </source>
</evidence>
<feature type="domain" description="Major facilitator superfamily (MFS) profile" evidence="7">
    <location>
        <begin position="74"/>
        <end position="207"/>
    </location>
</feature>
<gene>
    <name evidence="8" type="ORF">ColSpa_00466</name>
</gene>
<dbReference type="EMBL" id="BQXU01000001">
    <property type="protein sequence ID" value="GKT40285.1"/>
    <property type="molecule type" value="Genomic_DNA"/>
</dbReference>
<dbReference type="GO" id="GO:0005886">
    <property type="term" value="C:plasma membrane"/>
    <property type="evidence" value="ECO:0007669"/>
    <property type="project" value="TreeGrafter"/>
</dbReference>
<keyword evidence="4 6" id="KW-0472">Membrane</keyword>
<feature type="transmembrane region" description="Helical" evidence="6">
    <location>
        <begin position="140"/>
        <end position="160"/>
    </location>
</feature>
<feature type="compositionally biased region" description="Polar residues" evidence="5">
    <location>
        <begin position="1"/>
        <end position="17"/>
    </location>
</feature>
<organism evidence="8 9">
    <name type="scientific">Colletotrichum spaethianum</name>
    <dbReference type="NCBI Taxonomy" id="700344"/>
    <lineage>
        <taxon>Eukaryota</taxon>
        <taxon>Fungi</taxon>
        <taxon>Dikarya</taxon>
        <taxon>Ascomycota</taxon>
        <taxon>Pezizomycotina</taxon>
        <taxon>Sordariomycetes</taxon>
        <taxon>Hypocreomycetidae</taxon>
        <taxon>Glomerellales</taxon>
        <taxon>Glomerellaceae</taxon>
        <taxon>Colletotrichum</taxon>
        <taxon>Colletotrichum spaethianum species complex</taxon>
    </lineage>
</organism>
<dbReference type="SUPFAM" id="SSF103473">
    <property type="entry name" value="MFS general substrate transporter"/>
    <property type="match status" value="1"/>
</dbReference>
<evidence type="ECO:0000256" key="2">
    <source>
        <dbReference type="ARBA" id="ARBA00022692"/>
    </source>
</evidence>
<protein>
    <submittedName>
        <fullName evidence="8">Polyamine transporter 4</fullName>
    </submittedName>
</protein>
<keyword evidence="9" id="KW-1185">Reference proteome</keyword>
<keyword evidence="3 6" id="KW-1133">Transmembrane helix</keyword>
<dbReference type="InterPro" id="IPR036259">
    <property type="entry name" value="MFS_trans_sf"/>
</dbReference>
<comment type="subcellular location">
    <subcellularLocation>
        <location evidence="1">Membrane</location>
        <topology evidence="1">Multi-pass membrane protein</topology>
    </subcellularLocation>
</comment>
<feature type="transmembrane region" description="Helical" evidence="6">
    <location>
        <begin position="107"/>
        <end position="128"/>
    </location>
</feature>
<sequence length="207" mass="22352">MASQSPARSSEETQTAHSNHDHLNHDPEKQDGAKSDETQSGEASKNDADGRARWNWDTDPHNPMNWPTRHKVRQIVMLSLAAFTASVGTSIISPARAQLMQEFDVTMTQAIVPLSMYVFALGLGPIVGGPLSETVGRHPVYLISLPLGGLFTLGLCRNLYPALPRGFCLSPSLAIGSGTINETFRPSERALPSTTYILMPFLGPGLG</sequence>
<dbReference type="Pfam" id="PF07690">
    <property type="entry name" value="MFS_1"/>
    <property type="match status" value="1"/>
</dbReference>
<dbReference type="PANTHER" id="PTHR23502">
    <property type="entry name" value="MAJOR FACILITATOR SUPERFAMILY"/>
    <property type="match status" value="1"/>
</dbReference>
<reference evidence="8 9" key="1">
    <citation type="submission" date="2022-03" db="EMBL/GenBank/DDBJ databases">
        <title>Genome data of Colletotrichum spp.</title>
        <authorList>
            <person name="Utami Y.D."/>
            <person name="Hiruma K."/>
        </authorList>
    </citation>
    <scope>NUCLEOTIDE SEQUENCE [LARGE SCALE GENOMIC DNA]</scope>
    <source>
        <strain evidence="8 9">MAFF 239500</strain>
    </source>
</reference>
<dbReference type="GeneID" id="73321268"/>
<evidence type="ECO:0000313" key="9">
    <source>
        <dbReference type="Proteomes" id="UP001055115"/>
    </source>
</evidence>
<feature type="region of interest" description="Disordered" evidence="5">
    <location>
        <begin position="1"/>
        <end position="65"/>
    </location>
</feature>
<keyword evidence="2 6" id="KW-0812">Transmembrane</keyword>
<feature type="transmembrane region" description="Helical" evidence="6">
    <location>
        <begin position="75"/>
        <end position="95"/>
    </location>
</feature>
<evidence type="ECO:0000256" key="6">
    <source>
        <dbReference type="SAM" id="Phobius"/>
    </source>
</evidence>
<dbReference type="PROSITE" id="PS50850">
    <property type="entry name" value="MFS"/>
    <property type="match status" value="1"/>
</dbReference>
<dbReference type="AlphaFoldDB" id="A0AA37L6F0"/>
<feature type="compositionally biased region" description="Basic and acidic residues" evidence="5">
    <location>
        <begin position="18"/>
        <end position="37"/>
    </location>
</feature>
<dbReference type="GO" id="GO:0015606">
    <property type="term" value="F:spermidine transmembrane transporter activity"/>
    <property type="evidence" value="ECO:0007669"/>
    <property type="project" value="TreeGrafter"/>
</dbReference>